<dbReference type="EMBL" id="CP024847">
    <property type="protein sequence ID" value="AUR51461.1"/>
    <property type="molecule type" value="Genomic_DNA"/>
</dbReference>
<feature type="transmembrane region" description="Helical" evidence="1">
    <location>
        <begin position="75"/>
        <end position="94"/>
    </location>
</feature>
<gene>
    <name evidence="2" type="ORF">CUN60_03870</name>
</gene>
<evidence type="ECO:0000256" key="1">
    <source>
        <dbReference type="SAM" id="Phobius"/>
    </source>
</evidence>
<reference evidence="3" key="1">
    <citation type="submission" date="2017-11" db="EMBL/GenBank/DDBJ databases">
        <authorList>
            <person name="Chan K.G."/>
            <person name="Lee L.S."/>
        </authorList>
    </citation>
    <scope>NUCLEOTIDE SEQUENCE [LARGE SCALE GENOMIC DNA]</scope>
    <source>
        <strain evidence="3">DSM 100970</strain>
    </source>
</reference>
<feature type="transmembrane region" description="Helical" evidence="1">
    <location>
        <begin position="164"/>
        <end position="182"/>
    </location>
</feature>
<proteinExistence type="predicted"/>
<sequence>MSFLAIFLTLFLEQQKLLSKLRSWFNEKMEAYTNLFTNKEFESVRAIRINFIYAIIPFLVVTIILMLLLYHKHHVIYFVINCFLFILCSDLLGWKEEAKQANPGSDFQQFVQTYATRFFATTFWFVVLPSSLGAICYLALTIMGKKLREKGKDSVVYTVVVDKMLFWLNVVPYTALFILIAAAGDFEEVMHYVLEQKKNFKLSFYFLETVLNEVAFIAIGKDKFKNSQAIEENEDFAHLRNSNNLFNPKVVDFVVALLYRSGIFFILAVTVVSIVHLI</sequence>
<accession>A0A2I7N4V7</accession>
<keyword evidence="1" id="KW-1133">Transmembrane helix</keyword>
<dbReference type="OrthoDB" id="8533534at2"/>
<evidence type="ECO:0000313" key="2">
    <source>
        <dbReference type="EMBL" id="AUR51461.1"/>
    </source>
</evidence>
<feature type="transmembrane region" description="Helical" evidence="1">
    <location>
        <begin position="51"/>
        <end position="70"/>
    </location>
</feature>
<dbReference type="RefSeq" id="WP_102950760.1">
    <property type="nucleotide sequence ID" value="NZ_CP024847.1"/>
</dbReference>
<feature type="transmembrane region" description="Helical" evidence="1">
    <location>
        <begin position="114"/>
        <end position="143"/>
    </location>
</feature>
<dbReference type="KEGG" id="nba:CUN60_03870"/>
<protein>
    <submittedName>
        <fullName evidence="2">Uncharacterized protein</fullName>
    </submittedName>
</protein>
<feature type="transmembrane region" description="Helical" evidence="1">
    <location>
        <begin position="250"/>
        <end position="275"/>
    </location>
</feature>
<keyword evidence="1" id="KW-0472">Membrane</keyword>
<evidence type="ECO:0000313" key="3">
    <source>
        <dbReference type="Proteomes" id="UP000236655"/>
    </source>
</evidence>
<keyword evidence="3" id="KW-1185">Reference proteome</keyword>
<keyword evidence="1" id="KW-0812">Transmembrane</keyword>
<name>A0A2I7N4V7_9NEIS</name>
<dbReference type="AlphaFoldDB" id="A0A2I7N4V7"/>
<organism evidence="2 3">
    <name type="scientific">Aquella oligotrophica</name>
    <dbReference type="NCBI Taxonomy" id="2067065"/>
    <lineage>
        <taxon>Bacteria</taxon>
        <taxon>Pseudomonadati</taxon>
        <taxon>Pseudomonadota</taxon>
        <taxon>Betaproteobacteria</taxon>
        <taxon>Neisseriales</taxon>
        <taxon>Neisseriaceae</taxon>
        <taxon>Aquella</taxon>
    </lineage>
</organism>
<dbReference type="Proteomes" id="UP000236655">
    <property type="component" value="Chromosome"/>
</dbReference>